<evidence type="ECO:0000313" key="2">
    <source>
        <dbReference type="Proteomes" id="UP000008722"/>
    </source>
</evidence>
<dbReference type="EMBL" id="CP002362">
    <property type="protein sequence ID" value="ADR37704.1"/>
    <property type="molecule type" value="Genomic_DNA"/>
</dbReference>
<reference evidence="2" key="1">
    <citation type="submission" date="2010-11" db="EMBL/GenBank/DDBJ databases">
        <title>The complete sequence of plasmid of Oceanithermus profundus DSM 14977.</title>
        <authorList>
            <consortium name="US DOE Joint Genome Institute (JGI-PGF)"/>
            <person name="Lucas S."/>
            <person name="Copeland A."/>
            <person name="Lapidus A."/>
            <person name="Bruce D."/>
            <person name="Goodwin L."/>
            <person name="Pitluck S."/>
            <person name="Kyrpides N."/>
            <person name="Mavromatis K."/>
            <person name="Pagani I."/>
            <person name="Ivanova N."/>
            <person name="Zhang X."/>
            <person name="Brettin T."/>
            <person name="Detter J.C."/>
            <person name="Tapia R."/>
            <person name="Han C."/>
            <person name="Land M."/>
            <person name="Hauser L."/>
            <person name="Markowitz V."/>
            <person name="Cheng J.-F."/>
            <person name="Hugenholtz P."/>
            <person name="Woyke T."/>
            <person name="Wu D."/>
            <person name="Tindall B."/>
            <person name="Faehnrich R."/>
            <person name="Brambilla E."/>
            <person name="Klenk H.-P."/>
            <person name="Eisen J.A."/>
        </authorList>
    </citation>
    <scope>NUCLEOTIDE SEQUENCE [LARGE SCALE GENOMIC DNA]</scope>
    <source>
        <strain evidence="2">DSM 14977 / NBRC 100410 / VKM B-2274 / 506</strain>
        <plasmid evidence="2">Plasmid pOCEPR01</plasmid>
    </source>
</reference>
<evidence type="ECO:0000313" key="1">
    <source>
        <dbReference type="EMBL" id="ADR37704.1"/>
    </source>
</evidence>
<protein>
    <submittedName>
        <fullName evidence="1">Uncharacterized protein</fullName>
    </submittedName>
</protein>
<organism evidence="1 2">
    <name type="scientific">Oceanithermus profundus (strain DSM 14977 / NBRC 100410 / VKM B-2274 / 506)</name>
    <dbReference type="NCBI Taxonomy" id="670487"/>
    <lineage>
        <taxon>Bacteria</taxon>
        <taxon>Thermotogati</taxon>
        <taxon>Deinococcota</taxon>
        <taxon>Deinococci</taxon>
        <taxon>Thermales</taxon>
        <taxon>Thermaceae</taxon>
        <taxon>Oceanithermus</taxon>
    </lineage>
</organism>
<keyword evidence="1" id="KW-0614">Plasmid</keyword>
<dbReference type="Proteomes" id="UP000008722">
    <property type="component" value="Plasmid pOCEPR01"/>
</dbReference>
<sequence>MMTTPPAPLRVFYEGLTAFSDTFALYPTAYEQTKFGIALLSLSGPREAVRAVQSALFIPGGSIHALTDKGEIFKLAFLGTEHWQTDKAYGLSIVHRQGTAQHVLMTSKEFSEGHVAFGRSKDEHERALHRAISDHLPFPTHPLWSEWWVETLLELDYLTPLPTSPGFYATAVESEEIQRNRKGLFDLLTNALRSGELETPRPAHAQEAA</sequence>
<dbReference type="RefSeq" id="WP_013449684.1">
    <property type="nucleotide sequence ID" value="NC_014753.1"/>
</dbReference>
<reference evidence="1 2" key="2">
    <citation type="journal article" date="2011" name="Stand. Genomic Sci.">
        <title>Complete genome sequence of Oceanithermus profundus type strain (506).</title>
        <authorList>
            <person name="Pati A."/>
            <person name="Zhang X."/>
            <person name="Lapidus A."/>
            <person name="Nolan M."/>
            <person name="Lucas S."/>
            <person name="Del Rio T.G."/>
            <person name="Tice H."/>
            <person name="Cheng J.F."/>
            <person name="Tapia R."/>
            <person name="Han C."/>
            <person name="Goodwin L."/>
            <person name="Pitluck S."/>
            <person name="Liolios K."/>
            <person name="Pagani I."/>
            <person name="Ivanova N."/>
            <person name="Mavromatis K."/>
            <person name="Chen A."/>
            <person name="Palaniappan K."/>
            <person name="Hauser L."/>
            <person name="Jeffries C.D."/>
            <person name="Brambilla E.M."/>
            <person name="Rohl A."/>
            <person name="Mwirichia R."/>
            <person name="Rohde M."/>
            <person name="Tindall B.J."/>
            <person name="Sikorski J."/>
            <person name="Wirth R."/>
            <person name="Goker M."/>
            <person name="Woyke T."/>
            <person name="Detter J.C."/>
            <person name="Bristow J."/>
            <person name="Eisen J.A."/>
            <person name="Markowitz V."/>
            <person name="Hugenholtz P."/>
            <person name="Kyrpides N.C."/>
            <person name="Klenk H.P."/>
            <person name="Land M."/>
        </authorList>
    </citation>
    <scope>NUCLEOTIDE SEQUENCE [LARGE SCALE GENOMIC DNA]</scope>
    <source>
        <strain evidence="2">DSM 14977 / NBRC 100410 / VKM B-2274 / 506</strain>
        <plasmid evidence="2">Plasmid pOCEPR01</plasmid>
    </source>
</reference>
<accession>E4UAR9</accession>
<name>E4UAR9_OCEP5</name>
<keyword evidence="2" id="KW-1185">Reference proteome</keyword>
<dbReference type="HOGENOM" id="CLU_1314368_0_0_0"/>
<dbReference type="AlphaFoldDB" id="E4UAR9"/>
<gene>
    <name evidence="1" type="ordered locus">Ocepr_2256</name>
</gene>
<dbReference type="KEGG" id="opr:Ocepr_2256"/>
<proteinExistence type="predicted"/>
<geneLocation type="plasmid" evidence="1 2">
    <name>pOCEPR01</name>
</geneLocation>